<dbReference type="Proteomes" id="UP000008305">
    <property type="component" value="Chromosome"/>
</dbReference>
<dbReference type="InterPro" id="IPR008536">
    <property type="entry name" value="DUF818"/>
</dbReference>
<evidence type="ECO:0000256" key="1">
    <source>
        <dbReference type="SAM" id="Phobius"/>
    </source>
</evidence>
<dbReference type="AlphaFoldDB" id="A0AA34RD39"/>
<dbReference type="EMBL" id="CP002608">
    <property type="protein sequence ID" value="AEB41481.1"/>
    <property type="molecule type" value="Genomic_DNA"/>
</dbReference>
<evidence type="ECO:0000313" key="3">
    <source>
        <dbReference type="Proteomes" id="UP000008305"/>
    </source>
</evidence>
<name>A0AA34RD39_CHLPE</name>
<dbReference type="InterPro" id="IPR050037">
    <property type="entry name" value="CPn0927-like928-like"/>
</dbReference>
<dbReference type="RefSeq" id="WP_013712559.1">
    <property type="nucleotide sequence ID" value="NC_015408.1"/>
</dbReference>
<gene>
    <name evidence="2" type="ordered locus">G5S_0501</name>
</gene>
<organism evidence="2 3">
    <name type="scientific">Chlamydia pecorum (strain ATCC VR-628 / DSM 29919 / E58)</name>
    <name type="common">Chlamydophila pecorum</name>
    <dbReference type="NCBI Taxonomy" id="331635"/>
    <lineage>
        <taxon>Bacteria</taxon>
        <taxon>Pseudomonadati</taxon>
        <taxon>Chlamydiota</taxon>
        <taxon>Chlamydiia</taxon>
        <taxon>Chlamydiales</taxon>
        <taxon>Chlamydiaceae</taxon>
        <taxon>Chlamydia/Chlamydophila group</taxon>
        <taxon>Chlamydia</taxon>
    </lineage>
</organism>
<keyword evidence="1" id="KW-0472">Membrane</keyword>
<keyword evidence="1" id="KW-0812">Transmembrane</keyword>
<keyword evidence="3" id="KW-1185">Reference proteome</keyword>
<reference evidence="2 3" key="1">
    <citation type="journal article" date="2011" name="J. Bacteriol.">
        <title>Genome sequence of the obligate intracellular animal pathogen Chlamydia pecorum E58.</title>
        <authorList>
            <person name="Mojica S."/>
            <person name="Huot Creasy H."/>
            <person name="Daugherty S."/>
            <person name="Read T.D."/>
            <person name="Kim T."/>
            <person name="Kaltenboeck B."/>
            <person name="Bavoil P."/>
            <person name="Myers G.S."/>
        </authorList>
    </citation>
    <scope>NUCLEOTIDE SEQUENCE [LARGE SCALE GENOMIC DNA]</scope>
    <source>
        <strain evidence="2 3">E58</strain>
    </source>
</reference>
<protein>
    <submittedName>
        <fullName evidence="2">Uncharacterized protein</fullName>
    </submittedName>
</protein>
<proteinExistence type="predicted"/>
<sequence length="385" mass="42762">MITLVPHAVLSQEQIAYLSKPSPEPKVCYYSSERVRRWETFKLQHPTVVLICTLVISLIKLLLAVVFFPLGLVMFLNGFCQALVLPAAFMGGCLGRLLRIFGYIGRKDLVHPFHNIARDIRIKKIERTPIQYDHVLVDSIELHLNNAKPTRWILVSDGNFFGMENRFKLLGCRNPLVDLAEKLEANLLFFNYPGVVSSRGPVSKEGLVKSYQACVRYLKDPQQGLGAKEILGYGISLGGAVQAEALKDEVLDGSNGVQWILIKDRTFTSMREVGKSLFGKFGVWLTQGFGWDMDPAKISETVCCPEIFIYSSQIGSQVVASDGKFEPNLSFASAFVKEGTLINTPKPKVPIGMPLLGHAENLYDELIDAIAVAAKSFLKSSTFEN</sequence>
<dbReference type="KEGG" id="cpm:G5S_0501"/>
<feature type="transmembrane region" description="Helical" evidence="1">
    <location>
        <begin position="47"/>
        <end position="68"/>
    </location>
</feature>
<accession>A0AA34RD39</accession>
<dbReference type="Pfam" id="PF05677">
    <property type="entry name" value="DUF818"/>
    <property type="match status" value="1"/>
</dbReference>
<keyword evidence="1" id="KW-1133">Transmembrane helix</keyword>
<dbReference type="NCBIfam" id="NF042907">
    <property type="entry name" value="CPn0927_CPn0928"/>
    <property type="match status" value="1"/>
</dbReference>
<evidence type="ECO:0000313" key="2">
    <source>
        <dbReference type="EMBL" id="AEB41481.1"/>
    </source>
</evidence>
<feature type="transmembrane region" description="Helical" evidence="1">
    <location>
        <begin position="74"/>
        <end position="98"/>
    </location>
</feature>